<name>A0A310S701_9HYME</name>
<dbReference type="GO" id="GO:0016853">
    <property type="term" value="F:isomerase activity"/>
    <property type="evidence" value="ECO:0007669"/>
    <property type="project" value="UniProtKB-KW"/>
</dbReference>
<organism evidence="2 3">
    <name type="scientific">Eufriesea mexicana</name>
    <dbReference type="NCBI Taxonomy" id="516756"/>
    <lineage>
        <taxon>Eukaryota</taxon>
        <taxon>Metazoa</taxon>
        <taxon>Ecdysozoa</taxon>
        <taxon>Arthropoda</taxon>
        <taxon>Hexapoda</taxon>
        <taxon>Insecta</taxon>
        <taxon>Pterygota</taxon>
        <taxon>Neoptera</taxon>
        <taxon>Endopterygota</taxon>
        <taxon>Hymenoptera</taxon>
        <taxon>Apocrita</taxon>
        <taxon>Aculeata</taxon>
        <taxon>Apoidea</taxon>
        <taxon>Anthophila</taxon>
        <taxon>Apidae</taxon>
        <taxon>Eufriesea</taxon>
    </lineage>
</organism>
<dbReference type="Gene3D" id="2.40.100.10">
    <property type="entry name" value="Cyclophilin-like"/>
    <property type="match status" value="1"/>
</dbReference>
<keyword evidence="3" id="KW-1185">Reference proteome</keyword>
<protein>
    <submittedName>
        <fullName evidence="2">Peptidyl-prolyl cis-trans isomerase CWC27 like protein</fullName>
    </submittedName>
</protein>
<dbReference type="EMBL" id="KQ785929">
    <property type="protein sequence ID" value="OAD47048.1"/>
    <property type="molecule type" value="Genomic_DNA"/>
</dbReference>
<sequence>MDSEEYSNELSRNEVKFPFNPLLKWNSRIQGYFHYRSENDSTNEECSHSPILLDLDKNSKQQQQEILNQEENSSSKLSSINQYLQDQLVRNGPENSSIPRQQCGRRSWQDENFENRQQNNDRVFVIRVPEPEVINTHPHLEILHETNIKSVQREPSQTEKELSTKGFITQDGDSTDRGEGGKIYGEPFKKDDNGSQYFFILSSTPDLQNKRTISGRATGESIYSMLKLEEALVDENDRPLYPPRLIKTIILNNPFPDIIPRIIVQESEFFELEFVKKEKEAMKKRIKDTLRDTKKEPKKEQNYKIDDFEDGKGIKENE</sequence>
<feature type="region of interest" description="Disordered" evidence="1">
    <location>
        <begin position="151"/>
        <end position="187"/>
    </location>
</feature>
<evidence type="ECO:0000313" key="3">
    <source>
        <dbReference type="Proteomes" id="UP000250275"/>
    </source>
</evidence>
<evidence type="ECO:0000313" key="2">
    <source>
        <dbReference type="EMBL" id="OAD47048.1"/>
    </source>
</evidence>
<dbReference type="OrthoDB" id="9946827at2759"/>
<dbReference type="AlphaFoldDB" id="A0A310S701"/>
<keyword evidence="2" id="KW-0413">Isomerase</keyword>
<evidence type="ECO:0000256" key="1">
    <source>
        <dbReference type="SAM" id="MobiDB-lite"/>
    </source>
</evidence>
<dbReference type="SUPFAM" id="SSF50891">
    <property type="entry name" value="Cyclophilin-like"/>
    <property type="match status" value="1"/>
</dbReference>
<dbReference type="InterPro" id="IPR029000">
    <property type="entry name" value="Cyclophilin-like_dom_sf"/>
</dbReference>
<proteinExistence type="predicted"/>
<accession>A0A310S701</accession>
<feature type="region of interest" description="Disordered" evidence="1">
    <location>
        <begin position="280"/>
        <end position="318"/>
    </location>
</feature>
<gene>
    <name evidence="2" type="ORF">WN48_04630</name>
</gene>
<reference evidence="2 3" key="1">
    <citation type="submission" date="2015-07" db="EMBL/GenBank/DDBJ databases">
        <title>The genome of Eufriesea mexicana.</title>
        <authorList>
            <person name="Pan H."/>
            <person name="Kapheim K."/>
        </authorList>
    </citation>
    <scope>NUCLEOTIDE SEQUENCE [LARGE SCALE GENOMIC DNA]</scope>
    <source>
        <strain evidence="2">0111107269</strain>
        <tissue evidence="2">Whole body</tissue>
    </source>
</reference>
<dbReference type="Proteomes" id="UP000250275">
    <property type="component" value="Unassembled WGS sequence"/>
</dbReference>